<name>E0STG1_IGNAA</name>
<protein>
    <recommendedName>
        <fullName evidence="6">Iron-sulfur cluster carrier protein</fullName>
    </recommendedName>
</protein>
<dbReference type="GO" id="GO:0051539">
    <property type="term" value="F:4 iron, 4 sulfur cluster binding"/>
    <property type="evidence" value="ECO:0007669"/>
    <property type="project" value="TreeGrafter"/>
</dbReference>
<evidence type="ECO:0000256" key="4">
    <source>
        <dbReference type="ARBA" id="ARBA00023004"/>
    </source>
</evidence>
<dbReference type="InterPro" id="IPR019591">
    <property type="entry name" value="Mrp/NBP35_ATP-bd"/>
</dbReference>
<dbReference type="KEGG" id="iag:Igag_1954"/>
<keyword evidence="4 6" id="KW-0408">Iron</keyword>
<dbReference type="SUPFAM" id="SSF52540">
    <property type="entry name" value="P-loop containing nucleoside triphosphate hydrolases"/>
    <property type="match status" value="1"/>
</dbReference>
<dbReference type="HAMAP" id="MF_02040">
    <property type="entry name" value="Mrp_NBP35"/>
    <property type="match status" value="1"/>
</dbReference>
<keyword evidence="2 6" id="KW-0547">Nucleotide-binding</keyword>
<dbReference type="InterPro" id="IPR027417">
    <property type="entry name" value="P-loop_NTPase"/>
</dbReference>
<organism evidence="7 8">
    <name type="scientific">Ignisphaera aggregans (strain DSM 17230 / JCM 13409 / AQ1.S1)</name>
    <dbReference type="NCBI Taxonomy" id="583356"/>
    <lineage>
        <taxon>Archaea</taxon>
        <taxon>Thermoproteota</taxon>
        <taxon>Thermoprotei</taxon>
        <taxon>Desulfurococcales</taxon>
        <taxon>Desulfurococcaceae</taxon>
        <taxon>Ignisphaera</taxon>
    </lineage>
</organism>
<evidence type="ECO:0000256" key="5">
    <source>
        <dbReference type="ARBA" id="ARBA00023014"/>
    </source>
</evidence>
<dbReference type="GO" id="GO:0046872">
    <property type="term" value="F:metal ion binding"/>
    <property type="evidence" value="ECO:0007669"/>
    <property type="project" value="UniProtKB-KW"/>
</dbReference>
<dbReference type="HOGENOM" id="CLU_024839_0_2_2"/>
<dbReference type="Proteomes" id="UP000001304">
    <property type="component" value="Chromosome"/>
</dbReference>
<evidence type="ECO:0000256" key="6">
    <source>
        <dbReference type="HAMAP-Rule" id="MF_02040"/>
    </source>
</evidence>
<dbReference type="GO" id="GO:0016226">
    <property type="term" value="P:iron-sulfur cluster assembly"/>
    <property type="evidence" value="ECO:0007669"/>
    <property type="project" value="InterPro"/>
</dbReference>
<reference evidence="7 8" key="1">
    <citation type="journal article" date="2010" name="Stand. Genomic Sci.">
        <title>Complete genome sequence of Ignisphaera aggregans type strain (AQ1.S1).</title>
        <authorList>
            <person name="Goker M."/>
            <person name="Held B."/>
            <person name="Lapidus A."/>
            <person name="Nolan M."/>
            <person name="Spring S."/>
            <person name="Yasawong M."/>
            <person name="Lucas S."/>
            <person name="Glavina Del Rio T."/>
            <person name="Tice H."/>
            <person name="Cheng J.F."/>
            <person name="Goodwin L."/>
            <person name="Tapia R."/>
            <person name="Pitluck S."/>
            <person name="Liolios K."/>
            <person name="Ivanova N."/>
            <person name="Mavromatis K."/>
            <person name="Mikhailova N."/>
            <person name="Pati A."/>
            <person name="Chen A."/>
            <person name="Palaniappan K."/>
            <person name="Brambilla E."/>
            <person name="Land M."/>
            <person name="Hauser L."/>
            <person name="Chang Y.J."/>
            <person name="Jeffries C.D."/>
            <person name="Brettin T."/>
            <person name="Detter J.C."/>
            <person name="Han C."/>
            <person name="Rohde M."/>
            <person name="Sikorski J."/>
            <person name="Woyke T."/>
            <person name="Bristow J."/>
            <person name="Eisen J.A."/>
            <person name="Markowitz V."/>
            <person name="Hugenholtz P."/>
            <person name="Kyrpides N.C."/>
            <person name="Klenk H.P."/>
        </authorList>
    </citation>
    <scope>NUCLEOTIDE SEQUENCE [LARGE SCALE GENOMIC DNA]</scope>
    <source>
        <strain evidence="8">DSM 17230 / JCM 13409 / AQ1.S1</strain>
    </source>
</reference>
<gene>
    <name evidence="7" type="ordered locus">Igag_1954</name>
</gene>
<keyword evidence="1 6" id="KW-0479">Metal-binding</keyword>
<evidence type="ECO:0000313" key="8">
    <source>
        <dbReference type="Proteomes" id="UP000001304"/>
    </source>
</evidence>
<evidence type="ECO:0000313" key="7">
    <source>
        <dbReference type="EMBL" id="ADM28747.1"/>
    </source>
</evidence>
<accession>E0STG1</accession>
<dbReference type="AlphaFoldDB" id="E0STG1"/>
<keyword evidence="6" id="KW-0378">Hydrolase</keyword>
<dbReference type="Pfam" id="PF10609">
    <property type="entry name" value="ParA"/>
    <property type="match status" value="1"/>
</dbReference>
<dbReference type="CDD" id="cd02037">
    <property type="entry name" value="Mrp_NBP35"/>
    <property type="match status" value="1"/>
</dbReference>
<evidence type="ECO:0000256" key="2">
    <source>
        <dbReference type="ARBA" id="ARBA00022741"/>
    </source>
</evidence>
<dbReference type="EMBL" id="CP002098">
    <property type="protein sequence ID" value="ADM28747.1"/>
    <property type="molecule type" value="Genomic_DNA"/>
</dbReference>
<keyword evidence="3 6" id="KW-0067">ATP-binding</keyword>
<comment type="function">
    <text evidence="6">Binds and transfers iron-sulfur (Fe-S) clusters to target apoproteins. Can hydrolyze ATP.</text>
</comment>
<dbReference type="PANTHER" id="PTHR42961">
    <property type="entry name" value="IRON-SULFUR PROTEIN NUBPL"/>
    <property type="match status" value="1"/>
</dbReference>
<feature type="binding site" evidence="6">
    <location>
        <begin position="28"/>
        <end position="35"/>
    </location>
    <ligand>
        <name>ATP</name>
        <dbReference type="ChEBI" id="CHEBI:30616"/>
    </ligand>
</feature>
<dbReference type="GO" id="GO:0016887">
    <property type="term" value="F:ATP hydrolysis activity"/>
    <property type="evidence" value="ECO:0007669"/>
    <property type="project" value="UniProtKB-UniRule"/>
</dbReference>
<dbReference type="InterPro" id="IPR044304">
    <property type="entry name" value="NUBPL-like"/>
</dbReference>
<keyword evidence="5 6" id="KW-0411">Iron-sulfur</keyword>
<proteinExistence type="inferred from homology"/>
<comment type="subunit">
    <text evidence="6">Homodimer.</text>
</comment>
<dbReference type="Gene3D" id="3.40.50.300">
    <property type="entry name" value="P-loop containing nucleotide triphosphate hydrolases"/>
    <property type="match status" value="1"/>
</dbReference>
<keyword evidence="8" id="KW-1185">Reference proteome</keyword>
<dbReference type="STRING" id="583356.Igag_1954"/>
<evidence type="ECO:0000256" key="3">
    <source>
        <dbReference type="ARBA" id="ARBA00022840"/>
    </source>
</evidence>
<sequence length="266" mass="29390">MLSSRLSIINDINAALKDVDKIVIVMSGKGGVGKTLVSCSLAIGLNMKGYSVAILDADIHGPSVPWMLGIANELLRAEGDRILPIEINDIGVVSFDLLLDVKEMPIVWRGPLKTRALLEILSKTLWGRRDYLIIDMPPGTGDEPLTIIQWLRDRISGAILVITPGMLVKHIVSKAKSFLYNTNVKYLGTVVNMAYFKCPVCGSIHRIFGTVDIDSKEIIAEIPIDPDLAKYIENGKIIEYLKQENETSKKLLMISTYVENILSKTP</sequence>
<dbReference type="InterPro" id="IPR033756">
    <property type="entry name" value="YlxH/NBP35"/>
</dbReference>
<dbReference type="GO" id="GO:0140663">
    <property type="term" value="F:ATP-dependent FeS chaperone activity"/>
    <property type="evidence" value="ECO:0007669"/>
    <property type="project" value="InterPro"/>
</dbReference>
<dbReference type="PANTHER" id="PTHR42961:SF2">
    <property type="entry name" value="IRON-SULFUR PROTEIN NUBPL"/>
    <property type="match status" value="1"/>
</dbReference>
<dbReference type="BioCyc" id="IAGG583356:GHAH-1943-MONOMER"/>
<evidence type="ECO:0000256" key="1">
    <source>
        <dbReference type="ARBA" id="ARBA00022723"/>
    </source>
</evidence>
<dbReference type="GO" id="GO:0005524">
    <property type="term" value="F:ATP binding"/>
    <property type="evidence" value="ECO:0007669"/>
    <property type="project" value="UniProtKB-UniRule"/>
</dbReference>
<comment type="similarity">
    <text evidence="6">Belongs to the Mrp/NBP35 ATP-binding proteins family.</text>
</comment>